<feature type="transmembrane region" description="Helical" evidence="9">
    <location>
        <begin position="6"/>
        <end position="25"/>
    </location>
</feature>
<keyword evidence="3 9" id="KW-0812">Transmembrane</keyword>
<evidence type="ECO:0000259" key="10">
    <source>
        <dbReference type="PROSITE" id="PS01124"/>
    </source>
</evidence>
<evidence type="ECO:0000313" key="12">
    <source>
        <dbReference type="Proteomes" id="UP000252415"/>
    </source>
</evidence>
<dbReference type="PANTHER" id="PTHR43280">
    <property type="entry name" value="ARAC-FAMILY TRANSCRIPTIONAL REGULATOR"/>
    <property type="match status" value="1"/>
</dbReference>
<reference evidence="11 12" key="1">
    <citation type="submission" date="2018-07" db="EMBL/GenBank/DDBJ databases">
        <title>Genomic Encyclopedia of Type Strains, Phase III (KMG-III): the genomes of soil and plant-associated and newly described type strains.</title>
        <authorList>
            <person name="Whitman W."/>
        </authorList>
    </citation>
    <scope>NUCLEOTIDE SEQUENCE [LARGE SCALE GENOMIC DNA]</scope>
    <source>
        <strain evidence="11 12">CECT 7506</strain>
    </source>
</reference>
<dbReference type="AlphaFoldDB" id="A0A368VYD0"/>
<evidence type="ECO:0000256" key="9">
    <source>
        <dbReference type="SAM" id="Phobius"/>
    </source>
</evidence>
<dbReference type="InterPro" id="IPR009057">
    <property type="entry name" value="Homeodomain-like_sf"/>
</dbReference>
<sequence length="766" mass="88121">MYTNLVLFGFAISIAPIITLGFFSYMKSSDSIQTHVNQSNIQMMNQLNGNIEQVLRTIDYTLNYIINTNQVQDALYRPLTYNDFQLYNQMKKELNLLQSPEMMVTDVILANASSNWVIHNRGLSSFEKFSKGTELPSLLELEGSTNWVMLKTGSLGASDTSSYACPITLTLVKKMPLHTLSKRGIALATIPSCSLAEMLKNQLPGSRVMVLDENQNILVHPNISMLGRTLAETDLIHESDASRFTGRAGQFQTSMGNETISVTYVRSEFNGWTYASFTEMSEFTKEAHSIGWFTLYVCLLIICLCVLLVWLGSRKVYTPIRAIFQQIADRLPETQANKKNELQVIDEHIQDLFASNTKLRHELHQNSQQVRTFFLHKLFQGQSGPSEIEEKIALFGYTEQVSEWSHLAVLTLQIDILEETRYEQKDLDLLLFAAGNIIEEIVPAMDHLPPVIVDQTQVTLVGGKSMSPDHFNDYIYKLTESIQQNMRSYLDLDVSIGISLPFKSLKSAARAYQEGLESLKHRLKLGKGVIIPYFSLNSGKHTQVYFYPMQIENQLIDAIKLADEELAFSLLKQWLEQVFLKDRTPHEYQISLIRLLNGLMIVMQEAGIRLEQLDIKESSLYEELLELYVHSEIESWYKTRIIVPMIRVFQDRQSSQYQNISEQIIDIIRNEFESDITLEECAARLHYNVFYLSSVFKKETDMTFSEYLSQYRLNMSKKWLVETDMSVKNIAERLTYNNPQNFIRSFRKQEDMTPGQYRAKYAKPDS</sequence>
<dbReference type="SUPFAM" id="SSF46689">
    <property type="entry name" value="Homeodomain-like"/>
    <property type="match status" value="2"/>
</dbReference>
<comment type="subcellular location">
    <subcellularLocation>
        <location evidence="1">Cell membrane</location>
        <topology evidence="1">Multi-pass membrane protein</topology>
    </subcellularLocation>
</comment>
<protein>
    <submittedName>
        <fullName evidence="11">Cache domain-containing protein</fullName>
    </submittedName>
</protein>
<evidence type="ECO:0000256" key="2">
    <source>
        <dbReference type="ARBA" id="ARBA00022475"/>
    </source>
</evidence>
<accession>A0A368VYD0</accession>
<dbReference type="Pfam" id="PF02743">
    <property type="entry name" value="dCache_1"/>
    <property type="match status" value="1"/>
</dbReference>
<evidence type="ECO:0000256" key="6">
    <source>
        <dbReference type="ARBA" id="ARBA00023125"/>
    </source>
</evidence>
<dbReference type="RefSeq" id="WP_181873538.1">
    <property type="nucleotide sequence ID" value="NZ_QPJD01000009.1"/>
</dbReference>
<evidence type="ECO:0000256" key="7">
    <source>
        <dbReference type="ARBA" id="ARBA00023136"/>
    </source>
</evidence>
<feature type="transmembrane region" description="Helical" evidence="9">
    <location>
        <begin position="290"/>
        <end position="311"/>
    </location>
</feature>
<keyword evidence="5" id="KW-0805">Transcription regulation</keyword>
<dbReference type="PROSITE" id="PS01124">
    <property type="entry name" value="HTH_ARAC_FAMILY_2"/>
    <property type="match status" value="1"/>
</dbReference>
<comment type="caution">
    <text evidence="11">The sequence shown here is derived from an EMBL/GenBank/DDBJ whole genome shotgun (WGS) entry which is preliminary data.</text>
</comment>
<evidence type="ECO:0000256" key="5">
    <source>
        <dbReference type="ARBA" id="ARBA00023015"/>
    </source>
</evidence>
<evidence type="ECO:0000256" key="4">
    <source>
        <dbReference type="ARBA" id="ARBA00022989"/>
    </source>
</evidence>
<dbReference type="SMART" id="SM00342">
    <property type="entry name" value="HTH_ARAC"/>
    <property type="match status" value="1"/>
</dbReference>
<organism evidence="11 12">
    <name type="scientific">Paenibacillus prosopidis</name>
    <dbReference type="NCBI Taxonomy" id="630520"/>
    <lineage>
        <taxon>Bacteria</taxon>
        <taxon>Bacillati</taxon>
        <taxon>Bacillota</taxon>
        <taxon>Bacilli</taxon>
        <taxon>Bacillales</taxon>
        <taxon>Paenibacillaceae</taxon>
        <taxon>Paenibacillus</taxon>
    </lineage>
</organism>
<dbReference type="Proteomes" id="UP000252415">
    <property type="component" value="Unassembled WGS sequence"/>
</dbReference>
<evidence type="ECO:0000313" key="11">
    <source>
        <dbReference type="EMBL" id="RCW46374.1"/>
    </source>
</evidence>
<dbReference type="PANTHER" id="PTHR43280:SF10">
    <property type="entry name" value="REGULATORY PROTEIN POCR"/>
    <property type="match status" value="1"/>
</dbReference>
<proteinExistence type="predicted"/>
<dbReference type="Pfam" id="PF12833">
    <property type="entry name" value="HTH_18"/>
    <property type="match status" value="1"/>
</dbReference>
<dbReference type="GO" id="GO:0043565">
    <property type="term" value="F:sequence-specific DNA binding"/>
    <property type="evidence" value="ECO:0007669"/>
    <property type="project" value="InterPro"/>
</dbReference>
<dbReference type="InterPro" id="IPR033479">
    <property type="entry name" value="dCache_1"/>
</dbReference>
<dbReference type="GO" id="GO:0005886">
    <property type="term" value="C:plasma membrane"/>
    <property type="evidence" value="ECO:0007669"/>
    <property type="project" value="UniProtKB-SubCell"/>
</dbReference>
<keyword evidence="4 9" id="KW-1133">Transmembrane helix</keyword>
<dbReference type="EMBL" id="QPJD01000009">
    <property type="protein sequence ID" value="RCW46374.1"/>
    <property type="molecule type" value="Genomic_DNA"/>
</dbReference>
<keyword evidence="8" id="KW-0804">Transcription</keyword>
<evidence type="ECO:0000256" key="3">
    <source>
        <dbReference type="ARBA" id="ARBA00022692"/>
    </source>
</evidence>
<evidence type="ECO:0000256" key="1">
    <source>
        <dbReference type="ARBA" id="ARBA00004651"/>
    </source>
</evidence>
<evidence type="ECO:0000256" key="8">
    <source>
        <dbReference type="ARBA" id="ARBA00023163"/>
    </source>
</evidence>
<keyword evidence="6" id="KW-0238">DNA-binding</keyword>
<keyword evidence="7 9" id="KW-0472">Membrane</keyword>
<keyword evidence="2" id="KW-1003">Cell membrane</keyword>
<keyword evidence="12" id="KW-1185">Reference proteome</keyword>
<feature type="domain" description="HTH araC/xylS-type" evidence="10">
    <location>
        <begin position="662"/>
        <end position="760"/>
    </location>
</feature>
<name>A0A368VYD0_9BACL</name>
<dbReference type="InterPro" id="IPR018060">
    <property type="entry name" value="HTH_AraC"/>
</dbReference>
<dbReference type="GO" id="GO:0003700">
    <property type="term" value="F:DNA-binding transcription factor activity"/>
    <property type="evidence" value="ECO:0007669"/>
    <property type="project" value="InterPro"/>
</dbReference>
<gene>
    <name evidence="11" type="ORF">DFP97_10916</name>
</gene>
<dbReference type="Gene3D" id="1.10.10.60">
    <property type="entry name" value="Homeodomain-like"/>
    <property type="match status" value="2"/>
</dbReference>
<dbReference type="Gene3D" id="3.30.450.20">
    <property type="entry name" value="PAS domain"/>
    <property type="match status" value="1"/>
</dbReference>